<dbReference type="Gene3D" id="1.10.443.10">
    <property type="entry name" value="Intergrase catalytic core"/>
    <property type="match status" value="1"/>
</dbReference>
<dbReference type="Proteomes" id="UP000295293">
    <property type="component" value="Unassembled WGS sequence"/>
</dbReference>
<keyword evidence="1" id="KW-0233">DNA recombination</keyword>
<reference evidence="2 3" key="1">
    <citation type="submission" date="2019-03" db="EMBL/GenBank/DDBJ databases">
        <title>Genomic Encyclopedia of Type Strains, Phase IV (KMG-IV): sequencing the most valuable type-strain genomes for metagenomic binning, comparative biology and taxonomic classification.</title>
        <authorList>
            <person name="Goeker M."/>
        </authorList>
    </citation>
    <scope>NUCLEOTIDE SEQUENCE [LARGE SCALE GENOMIC DNA]</scope>
    <source>
        <strain evidence="2 3">DSM 21667</strain>
    </source>
</reference>
<keyword evidence="3" id="KW-1185">Reference proteome</keyword>
<dbReference type="AlphaFoldDB" id="A0A4R6Z2A9"/>
<organism evidence="2 3">
    <name type="scientific">Tahibacter aquaticus</name>
    <dbReference type="NCBI Taxonomy" id="520092"/>
    <lineage>
        <taxon>Bacteria</taxon>
        <taxon>Pseudomonadati</taxon>
        <taxon>Pseudomonadota</taxon>
        <taxon>Gammaproteobacteria</taxon>
        <taxon>Lysobacterales</taxon>
        <taxon>Rhodanobacteraceae</taxon>
        <taxon>Tahibacter</taxon>
    </lineage>
</organism>
<dbReference type="InterPro" id="IPR011010">
    <property type="entry name" value="DNA_brk_join_enz"/>
</dbReference>
<evidence type="ECO:0000256" key="1">
    <source>
        <dbReference type="ARBA" id="ARBA00023172"/>
    </source>
</evidence>
<dbReference type="GO" id="GO:0006310">
    <property type="term" value="P:DNA recombination"/>
    <property type="evidence" value="ECO:0007669"/>
    <property type="project" value="UniProtKB-KW"/>
</dbReference>
<name>A0A4R6Z2A9_9GAMM</name>
<proteinExistence type="predicted"/>
<gene>
    <name evidence="2" type="ORF">DFR29_104141</name>
</gene>
<dbReference type="GO" id="GO:0003677">
    <property type="term" value="F:DNA binding"/>
    <property type="evidence" value="ECO:0007669"/>
    <property type="project" value="InterPro"/>
</dbReference>
<evidence type="ECO:0000313" key="2">
    <source>
        <dbReference type="EMBL" id="TDR45713.1"/>
    </source>
</evidence>
<dbReference type="Pfam" id="PF13009">
    <property type="entry name" value="Integrase_2"/>
    <property type="match status" value="1"/>
</dbReference>
<dbReference type="InterPro" id="IPR024965">
    <property type="entry name" value="Putative_integrase"/>
</dbReference>
<dbReference type="GO" id="GO:0015074">
    <property type="term" value="P:DNA integration"/>
    <property type="evidence" value="ECO:0007669"/>
    <property type="project" value="InterPro"/>
</dbReference>
<accession>A0A4R6Z2A9</accession>
<sequence>MELWRSALAEWVRELLHPAPAMQHGRELIRYLWRYPTVTRDPRQFCRADYQAPVDLAVFLDKPDCRSNSAANMHNGIYRFFCWLLHERPSGPLTADGGSYRNPLSRKPLAAGPARTHRTAMPLALLDALADVLTADDYAWPKTLAVDWITDVHGVRVWCPVRAIAALIKVLLPLRLADVRFLESSEGDLERFTPDGWVTNPTPCCSGRRGSAPQRGFLQRLQGADRTVFFVNTDKGYDRLKHAHHPGRTMPWPQPQVEQAVYELEAWQEQHNPVTTPTRWTTLQDRRVRRDPKAYNRQPDAFFLFRDPRGTLPAEPVTDADMRSMWLALMDETERRLKRGDYPALAAAVPRLISARSAKGRPLRAVYDTHTPRVTYATELEKAKVPLGAIAKCLGHSSERMTSHYLAPSDASIAATLSEAEQLLLESRSANLAACEVPGIRSLWVPARSAISPGLSGSEAGGLASAVSAVTGFGVCPVGAGRCHVGGPVTAEGVHGPAPGGADRCLQCRFFATSPAHLPGLLDRLTTLSRAFVRCIATYWRREFDTRECEDGWNAAKDAAARSDLQERFVAAKQRSDEALSALTALQPSWEAALTAVTRCRATSHTAAQGVDLVLNGTSDDWAEAQAAAKEPDVLRALMEDARVHYGPDVACADRARELADYLVMTHCVEPPPAPLSVEDARAVAVAQLAWRERVASAQEASKGLPQRTLWSLAESQCSN</sequence>
<dbReference type="EMBL" id="SNZH01000004">
    <property type="protein sequence ID" value="TDR45713.1"/>
    <property type="molecule type" value="Genomic_DNA"/>
</dbReference>
<dbReference type="SUPFAM" id="SSF56349">
    <property type="entry name" value="DNA breaking-rejoining enzymes"/>
    <property type="match status" value="1"/>
</dbReference>
<comment type="caution">
    <text evidence="2">The sequence shown here is derived from an EMBL/GenBank/DDBJ whole genome shotgun (WGS) entry which is preliminary data.</text>
</comment>
<evidence type="ECO:0000313" key="3">
    <source>
        <dbReference type="Proteomes" id="UP000295293"/>
    </source>
</evidence>
<dbReference type="InterPro" id="IPR013762">
    <property type="entry name" value="Integrase-like_cat_sf"/>
</dbReference>
<protein>
    <submittedName>
        <fullName evidence="2">Phage integrase family protein</fullName>
    </submittedName>
</protein>